<organism evidence="8 9">
    <name type="scientific">Dyella marensis</name>
    <dbReference type="NCBI Taxonomy" id="500610"/>
    <lineage>
        <taxon>Bacteria</taxon>
        <taxon>Pseudomonadati</taxon>
        <taxon>Pseudomonadota</taxon>
        <taxon>Gammaproteobacteria</taxon>
        <taxon>Lysobacterales</taxon>
        <taxon>Rhodanobacteraceae</taxon>
        <taxon>Dyella</taxon>
    </lineage>
</organism>
<keyword evidence="4" id="KW-0564">Palmitate</keyword>
<dbReference type="RefSeq" id="WP_026634369.1">
    <property type="nucleotide sequence ID" value="NZ_FONH01000001.1"/>
</dbReference>
<evidence type="ECO:0000259" key="7">
    <source>
        <dbReference type="Pfam" id="PF04355"/>
    </source>
</evidence>
<dbReference type="HAMAP" id="MF_00925">
    <property type="entry name" value="OM_assembly_BamE"/>
    <property type="match status" value="1"/>
</dbReference>
<gene>
    <name evidence="4" type="primary">bamE</name>
    <name evidence="8" type="ORF">SAMN02799615_00347</name>
</gene>
<dbReference type="GO" id="GO:0051205">
    <property type="term" value="P:protein insertion into membrane"/>
    <property type="evidence" value="ECO:0007669"/>
    <property type="project" value="UniProtKB-UniRule"/>
</dbReference>
<accession>A0A1I1XR60</accession>
<name>A0A1I1XR60_9GAMM</name>
<evidence type="ECO:0000256" key="2">
    <source>
        <dbReference type="ARBA" id="ARBA00023136"/>
    </source>
</evidence>
<evidence type="ECO:0000256" key="4">
    <source>
        <dbReference type="HAMAP-Rule" id="MF_00925"/>
    </source>
</evidence>
<dbReference type="InterPro" id="IPR037873">
    <property type="entry name" value="BamE-like"/>
</dbReference>
<sequence>MHKLIRTLGFALLGLSLASCRLVYTPDVQQGNLLDKKNVEQLKPGMTKRQVLVLMGSPSVATPFDQNRWDYVSTQQHRGGPIKVRTLSLSFNNDSLVRTEGDFFAEDAKKLVEDQKKFRAGYPVDESAGDKTKTPEEQKKDGNTFPTGNNGGN</sequence>
<feature type="domain" description="Outer membrane protein assembly factor BamE" evidence="7">
    <location>
        <begin position="31"/>
        <end position="100"/>
    </location>
</feature>
<dbReference type="PANTHER" id="PTHR37482:SF1">
    <property type="entry name" value="OUTER MEMBRANE PROTEIN ASSEMBLY FACTOR BAME"/>
    <property type="match status" value="1"/>
</dbReference>
<comment type="subcellular location">
    <subcellularLocation>
        <location evidence="4">Cell outer membrane</location>
        <topology evidence="4">Lipid-anchor</topology>
    </subcellularLocation>
</comment>
<keyword evidence="9" id="KW-1185">Reference proteome</keyword>
<feature type="chain" id="PRO_5011803808" description="Outer membrane protein assembly factor BamE" evidence="6">
    <location>
        <begin position="22"/>
        <end position="153"/>
    </location>
</feature>
<keyword evidence="1 4" id="KW-0732">Signal</keyword>
<evidence type="ECO:0000313" key="8">
    <source>
        <dbReference type="EMBL" id="SFE09721.1"/>
    </source>
</evidence>
<dbReference type="Proteomes" id="UP000199477">
    <property type="component" value="Unassembled WGS sequence"/>
</dbReference>
<comment type="function">
    <text evidence="4">Part of the outer membrane protein assembly complex, which is involved in assembly and insertion of beta-barrel proteins into the outer membrane.</text>
</comment>
<feature type="region of interest" description="Disordered" evidence="5">
    <location>
        <begin position="115"/>
        <end position="153"/>
    </location>
</feature>
<proteinExistence type="inferred from homology"/>
<dbReference type="STRING" id="500610.SAMN02799615_00347"/>
<dbReference type="Gene3D" id="3.30.1450.10">
    <property type="match status" value="1"/>
</dbReference>
<comment type="similarity">
    <text evidence="4">Belongs to the BamE family.</text>
</comment>
<dbReference type="Pfam" id="PF04355">
    <property type="entry name" value="BamE"/>
    <property type="match status" value="1"/>
</dbReference>
<dbReference type="PROSITE" id="PS51257">
    <property type="entry name" value="PROKAR_LIPOPROTEIN"/>
    <property type="match status" value="1"/>
</dbReference>
<dbReference type="GO" id="GO:0043165">
    <property type="term" value="P:Gram-negative-bacterium-type cell outer membrane assembly"/>
    <property type="evidence" value="ECO:0007669"/>
    <property type="project" value="UniProtKB-UniRule"/>
</dbReference>
<dbReference type="EMBL" id="FONH01000001">
    <property type="protein sequence ID" value="SFE09721.1"/>
    <property type="molecule type" value="Genomic_DNA"/>
</dbReference>
<evidence type="ECO:0000313" key="9">
    <source>
        <dbReference type="Proteomes" id="UP000199477"/>
    </source>
</evidence>
<evidence type="ECO:0000256" key="1">
    <source>
        <dbReference type="ARBA" id="ARBA00022729"/>
    </source>
</evidence>
<dbReference type="AlphaFoldDB" id="A0A1I1XR60"/>
<keyword evidence="4" id="KW-0449">Lipoprotein</keyword>
<evidence type="ECO:0000256" key="6">
    <source>
        <dbReference type="SAM" id="SignalP"/>
    </source>
</evidence>
<reference evidence="9" key="1">
    <citation type="submission" date="2016-10" db="EMBL/GenBank/DDBJ databases">
        <authorList>
            <person name="Varghese N."/>
            <person name="Submissions S."/>
        </authorList>
    </citation>
    <scope>NUCLEOTIDE SEQUENCE [LARGE SCALE GENOMIC DNA]</scope>
    <source>
        <strain evidence="9">UNC178MFTsu3.1</strain>
    </source>
</reference>
<feature type="compositionally biased region" description="Basic and acidic residues" evidence="5">
    <location>
        <begin position="128"/>
        <end position="142"/>
    </location>
</feature>
<feature type="compositionally biased region" description="Low complexity" evidence="5">
    <location>
        <begin position="143"/>
        <end position="153"/>
    </location>
</feature>
<dbReference type="InterPro" id="IPR007450">
    <property type="entry name" value="BamE_dom"/>
</dbReference>
<dbReference type="PANTHER" id="PTHR37482">
    <property type="entry name" value="OUTER MEMBRANE PROTEIN ASSEMBLY FACTOR BAME"/>
    <property type="match status" value="1"/>
</dbReference>
<evidence type="ECO:0000256" key="5">
    <source>
        <dbReference type="SAM" id="MobiDB-lite"/>
    </source>
</evidence>
<evidence type="ECO:0000256" key="3">
    <source>
        <dbReference type="ARBA" id="ARBA00023237"/>
    </source>
</evidence>
<dbReference type="GO" id="GO:0030674">
    <property type="term" value="F:protein-macromolecule adaptor activity"/>
    <property type="evidence" value="ECO:0007669"/>
    <property type="project" value="TreeGrafter"/>
</dbReference>
<keyword evidence="3 4" id="KW-0998">Cell outer membrane</keyword>
<keyword evidence="2 4" id="KW-0472">Membrane</keyword>
<dbReference type="InterPro" id="IPR026592">
    <property type="entry name" value="BamE"/>
</dbReference>
<feature type="signal peptide" evidence="6">
    <location>
        <begin position="1"/>
        <end position="21"/>
    </location>
</feature>
<comment type="subunit">
    <text evidence="4">Part of the Bam complex.</text>
</comment>
<dbReference type="GO" id="GO:1990063">
    <property type="term" value="C:Bam protein complex"/>
    <property type="evidence" value="ECO:0007669"/>
    <property type="project" value="TreeGrafter"/>
</dbReference>
<protein>
    <recommendedName>
        <fullName evidence="4">Outer membrane protein assembly factor BamE</fullName>
    </recommendedName>
</protein>